<evidence type="ECO:0000313" key="11">
    <source>
        <dbReference type="Proteomes" id="UP000838412"/>
    </source>
</evidence>
<evidence type="ECO:0000259" key="9">
    <source>
        <dbReference type="Pfam" id="PF02010"/>
    </source>
</evidence>
<protein>
    <submittedName>
        <fullName evidence="10">Hypp4289 protein</fullName>
    </submittedName>
</protein>
<feature type="domain" description="PKD/REJ-like" evidence="9">
    <location>
        <begin position="1491"/>
        <end position="1862"/>
    </location>
</feature>
<dbReference type="GO" id="GO:0005886">
    <property type="term" value="C:plasma membrane"/>
    <property type="evidence" value="ECO:0007669"/>
    <property type="project" value="TreeGrafter"/>
</dbReference>
<dbReference type="EMBL" id="OV696692">
    <property type="protein sequence ID" value="CAH1270136.1"/>
    <property type="molecule type" value="Genomic_DNA"/>
</dbReference>
<dbReference type="Pfam" id="PF02010">
    <property type="entry name" value="REJ"/>
    <property type="match status" value="1"/>
</dbReference>
<organism evidence="10 11">
    <name type="scientific">Branchiostoma lanceolatum</name>
    <name type="common">Common lancelet</name>
    <name type="synonym">Amphioxus lanceolatum</name>
    <dbReference type="NCBI Taxonomy" id="7740"/>
    <lineage>
        <taxon>Eukaryota</taxon>
        <taxon>Metazoa</taxon>
        <taxon>Chordata</taxon>
        <taxon>Cephalochordata</taxon>
        <taxon>Leptocardii</taxon>
        <taxon>Amphioxiformes</taxon>
        <taxon>Branchiostomatidae</taxon>
        <taxon>Branchiostoma</taxon>
    </lineage>
</organism>
<feature type="transmembrane region" description="Helical" evidence="7">
    <location>
        <begin position="2359"/>
        <end position="2381"/>
    </location>
</feature>
<feature type="region of interest" description="Disordered" evidence="6">
    <location>
        <begin position="2390"/>
        <end position="2433"/>
    </location>
</feature>
<dbReference type="OrthoDB" id="5981743at2759"/>
<evidence type="ECO:0000256" key="6">
    <source>
        <dbReference type="SAM" id="MobiDB-lite"/>
    </source>
</evidence>
<feature type="chain" id="PRO_5035441983" evidence="8">
    <location>
        <begin position="24"/>
        <end position="2433"/>
    </location>
</feature>
<evidence type="ECO:0000313" key="10">
    <source>
        <dbReference type="EMBL" id="CAH1270136.1"/>
    </source>
</evidence>
<dbReference type="Proteomes" id="UP000838412">
    <property type="component" value="Chromosome 7"/>
</dbReference>
<evidence type="ECO:0000256" key="5">
    <source>
        <dbReference type="ARBA" id="ARBA00023136"/>
    </source>
</evidence>
<reference evidence="10" key="1">
    <citation type="submission" date="2022-01" db="EMBL/GenBank/DDBJ databases">
        <authorList>
            <person name="Braso-Vives M."/>
        </authorList>
    </citation>
    <scope>NUCLEOTIDE SEQUENCE</scope>
</reference>
<sequence length="2433" mass="261126">MKMGRLELLILMVVCTTVVVVCGQRSGPGPTPAPDGSDDPYPSRNGGMEQQPNGTNNCTDRPEICRYRHELKTWQDRQENNGTDICQPLQSWSIDIAPEPMRFCAGLGGCVVGEDCRQWTGLQCLPNTVFCPAANMCLPTNMSSSCKNGTVMCSSEQVFCAERGRCVSRDGSCHGDGKGVTCSPGQVFNLEAGRFVWAKKEELTCGNGEVFSLEAGRCVWKDTEKGEITCSNDEVFNAEVGACVSATVLDKTQTTTCKPGEVFSADVGRCVLDREFPPDSMWTASCGHGEVFSLEVGRYVPAPRAPDNTRASSCPQGQTFWLETGRCVPDTFTTTATVNKKRAIICRENEVFFMSANRCIRIMPSVASNDDKVICNGNEVFDLQTGRCVLRKLPAVEKKGTVTCRENEFFSLASGGCVARDPEMDSGPIQCKPGEVFCLSAGRCMPVSGDCGSGADGLGRPTAEAESPSGRDDEAEPSVCGRKEVQVHVPDDGDCTSLCAKAGDEDGPIGIIKKEDGGGYKLQMCYTNKTVPQPSPEDDQQGAPGDEGARLKDLFKVCDPTAGSAAPRPPPMQCLADPPVLVFRYDKSYALSAAKDRAAKVFTKMNENARWRDMAISGARLSLNQYISFQPSSTTRGTVGIDISVQTGGRPAPGEQQRFTFKVTDNGVNDPPVFKAQREFVAPSVPYDVDPSQWEGVTVAQVMGRFVDDEEQNQVGAAVVLSDLRSSDIGGWSVSPSGDPARFEELSTPSRARRDASQVERLKLLGPNARVKFVPSADNSHWDFIQARQKTVLPIRAWDATAFQGGQVITYDPACPASEECGGSNSISKRKVRVIIEREGCDGRGGSGKKTDNCGVCGGDGTSCQGDCNGDVGGNAEKNKCDKCTGGATGKDASFGVDCAGKCDLYEVNERLGKCLPKGTRVAADCAGDFVLTDRAFINECDICVGGSTGKDKNFGKNECGRCDGTLDCVDCDDVVGGGKQVDDCGECLDPSDPNFNKGCISLSSVNPRILKAGAKATLTVSGAGLQRIVNAKCKIISVSRGTQGELDDVRLKRKDWMDQAFSLTFDAPRAAGEFDLSCDLSGRDGTLVNKALDQENRIIIIPSEGIQITRVQPGNTEIGGEEPIPVTITGQGFVDTGDAWCYAIHKRAAVQVPAEITSATEATCSLPPSEKSVRVKIGVSLEKPGDSKGRGTDDYNGAFFEYRVAAPQLQSARFSDNLALVTVVFDKAIEGPRECRGLFDRASAEKFGSAVCRIVKGNTIVVKLGSEATLRPADQITLKADAITARMSEAGAAALGSVEVLGPETATVPRVELLGPSEVDACTCLRLGARSFNTGGRAVSHSWTVEVDDASVDLTDLEAHLGGLTGDKHARLCKDQGLLESDKQYTFCVTVTNFLGAQSEASCHTVQTLAEVHPFTARIAGSRRRQTIADRRLRLQANVVTPPDSCDQDVDSVTDGLNFRWEVVGSTDFNLDSFTGTLASITEGLKGGETYTVRFIAYSDTHSSEDTVDIVVRSRDLKPAIAGKTITIGSHQNVTLDGSGSRDPDNADGEEFFTWTCLERDTALPCWVEVGGEPAPLPLSDLATTSVRGSMLNPNSWYTFTLTMRKGNRSASTAVELFVSPNEVPQVQVDPVPEKVNLDRRVVINFKLTTTMPDTTVTLECLEQEGYGYVDLEEVTANGKTSLTYPKPAAEQPVNVVILPNSLAPNTRYTFRATAVHRGGEAYADVVVETNAAPSPGDFQVEPAVGTALSDTFTLSAEGWTDDEDDALEYRFGYIGPDDRTVQLRGRNEDSQYEATLPAGIGAENELTLVVDVFDGRRASSRLTFDVTVNPPAEITDDTVDNVKGEIENSLLTGDVDKAMSSVISMVKTVKQVGGNLTEAQQDVVNELKAALTDKITETIPKDEEEVDNALRGLAGTYDADSNMGEEVRTKAKEYIGDLMEEFYRMEDEVSEDNNASARDDGQAKRRRKRNAANVVTTPMTTDQVSDMLLVFDAMLASIDESSPDAVTTKLDFRSTVELGMVGMCRGQSYGGSASVAQSGNVVVRTDLTLFDDIADQQLLASCDGCSGDVTGTPKIRLGEDVAWAYEQWQCVPDSSTVCYGACIGSAQIKFDPLTDPLSSDAIRSDLVLVDLVSPLSDLRTRLAGLRDPLVLDIPATGAMPDGTYTLECRRWAGNAWTTTGCSTNLVPRDVGGVPHVTCSCTFLGGYYALFEGVYVEPTTPAPVTPPPEKNAIEFTFVQNCSVVTSGDQAGFLVTFHDFIADKMRVSATRVRNMALLDVIGVGCICTYDLLEASRPEDTINFYAVDAIAEMMWKRFLGAESPDGVPLDIYRSSLLKDGGMVNPARTAPIQKPATPGEIIAGLVCGLFLFLIMLGLACCFARAMVGKAKVEASPPNSPPNSARREAFVAGGSSPPSGKMETYPRNMEKSSFHV</sequence>
<dbReference type="GO" id="GO:0005261">
    <property type="term" value="F:monoatomic cation channel activity"/>
    <property type="evidence" value="ECO:0007669"/>
    <property type="project" value="TreeGrafter"/>
</dbReference>
<dbReference type="Gene3D" id="2.60.40.10">
    <property type="entry name" value="Immunoglobulins"/>
    <property type="match status" value="2"/>
</dbReference>
<evidence type="ECO:0000256" key="8">
    <source>
        <dbReference type="SAM" id="SignalP"/>
    </source>
</evidence>
<feature type="region of interest" description="Disordered" evidence="6">
    <location>
        <begin position="26"/>
        <end position="61"/>
    </location>
</feature>
<dbReference type="GO" id="GO:0006816">
    <property type="term" value="P:calcium ion transport"/>
    <property type="evidence" value="ECO:0007669"/>
    <property type="project" value="TreeGrafter"/>
</dbReference>
<name>A0A8K0A8N7_BRALA</name>
<dbReference type="PANTHER" id="PTHR46730:SF1">
    <property type="entry name" value="PLAT DOMAIN-CONTAINING PROTEIN"/>
    <property type="match status" value="1"/>
</dbReference>
<evidence type="ECO:0000256" key="3">
    <source>
        <dbReference type="ARBA" id="ARBA00022737"/>
    </source>
</evidence>
<gene>
    <name evidence="10" type="primary">Hypp4289</name>
    <name evidence="10" type="ORF">BLAG_LOCUS22541</name>
</gene>
<keyword evidence="2 7" id="KW-0812">Transmembrane</keyword>
<keyword evidence="11" id="KW-1185">Reference proteome</keyword>
<evidence type="ECO:0000256" key="7">
    <source>
        <dbReference type="SAM" id="Phobius"/>
    </source>
</evidence>
<keyword evidence="3" id="KW-0677">Repeat</keyword>
<feature type="compositionally biased region" description="Polar residues" evidence="6">
    <location>
        <begin position="48"/>
        <end position="59"/>
    </location>
</feature>
<feature type="region of interest" description="Disordered" evidence="6">
    <location>
        <begin position="1949"/>
        <end position="1973"/>
    </location>
</feature>
<proteinExistence type="predicted"/>
<comment type="subcellular location">
    <subcellularLocation>
        <location evidence="1">Membrane</location>
    </subcellularLocation>
</comment>
<feature type="signal peptide" evidence="8">
    <location>
        <begin position="1"/>
        <end position="23"/>
    </location>
</feature>
<dbReference type="InterPro" id="IPR013783">
    <property type="entry name" value="Ig-like_fold"/>
</dbReference>
<evidence type="ECO:0000256" key="1">
    <source>
        <dbReference type="ARBA" id="ARBA00004370"/>
    </source>
</evidence>
<dbReference type="InterPro" id="IPR002859">
    <property type="entry name" value="PKD/REJ-like"/>
</dbReference>
<feature type="region of interest" description="Disordered" evidence="6">
    <location>
        <begin position="454"/>
        <end position="480"/>
    </location>
</feature>
<accession>A0A8K0A8N7</accession>
<evidence type="ECO:0000256" key="2">
    <source>
        <dbReference type="ARBA" id="ARBA00022692"/>
    </source>
</evidence>
<keyword evidence="5 7" id="KW-0472">Membrane</keyword>
<keyword evidence="4 7" id="KW-1133">Transmembrane helix</keyword>
<evidence type="ECO:0000256" key="4">
    <source>
        <dbReference type="ARBA" id="ARBA00022989"/>
    </source>
</evidence>
<keyword evidence="8" id="KW-0732">Signal</keyword>
<dbReference type="PANTHER" id="PTHR46730">
    <property type="entry name" value="POLYCYSTIN-1"/>
    <property type="match status" value="1"/>
</dbReference>